<proteinExistence type="predicted"/>
<accession>A0A8I0DQ43</accession>
<evidence type="ECO:0000313" key="3">
    <source>
        <dbReference type="Proteomes" id="UP000662088"/>
    </source>
</evidence>
<gene>
    <name evidence="2" type="ORF">H8R92_10715</name>
</gene>
<name>A0A8I0DQ43_9CLOT</name>
<evidence type="ECO:0000313" key="2">
    <source>
        <dbReference type="EMBL" id="MBC5640886.1"/>
    </source>
</evidence>
<dbReference type="PROSITE" id="PS51257">
    <property type="entry name" value="PROKAR_LIPOPROTEIN"/>
    <property type="match status" value="1"/>
</dbReference>
<sequence length="269" mass="30446">MYYKLKKVVMSIIISLLMIFLVSCGTMEVSTNVKVNKDGSSNTVFRLVYDESIKNVVGDGLLQQVLGTETEVNVYSQDNNTIEEVTITTSKINIKDLLKSNALNISNLSYDYGNIIKYDVKRKKGVLKDKYTINIGLTKDLLSEIDANIENEVSNNINNYITPEIQKYLYGNVTSFLIGNVTNTIKNYVAQIPYDLTLSIPFKITESNATTKIDDYTNKWSYTLQDLNTNTEVRLSFFAPNVINMGLIILCAVIIIILIIVLLVRHRKR</sequence>
<reference evidence="2" key="1">
    <citation type="submission" date="2020-08" db="EMBL/GenBank/DDBJ databases">
        <title>Genome public.</title>
        <authorList>
            <person name="Liu C."/>
            <person name="Sun Q."/>
        </authorList>
    </citation>
    <scope>NUCLEOTIDE SEQUENCE</scope>
    <source>
        <strain evidence="2">NSJ-42</strain>
    </source>
</reference>
<comment type="caution">
    <text evidence="2">The sequence shown here is derived from an EMBL/GenBank/DDBJ whole genome shotgun (WGS) entry which is preliminary data.</text>
</comment>
<feature type="transmembrane region" description="Helical" evidence="1">
    <location>
        <begin position="242"/>
        <end position="264"/>
    </location>
</feature>
<organism evidence="2 3">
    <name type="scientific">Clostridium lentum</name>
    <dbReference type="NCBI Taxonomy" id="2763037"/>
    <lineage>
        <taxon>Bacteria</taxon>
        <taxon>Bacillati</taxon>
        <taxon>Bacillota</taxon>
        <taxon>Clostridia</taxon>
        <taxon>Eubacteriales</taxon>
        <taxon>Clostridiaceae</taxon>
        <taxon>Clostridium</taxon>
    </lineage>
</organism>
<dbReference type="RefSeq" id="WP_186835440.1">
    <property type="nucleotide sequence ID" value="NZ_JACOOQ010000018.1"/>
</dbReference>
<evidence type="ECO:0000256" key="1">
    <source>
        <dbReference type="SAM" id="Phobius"/>
    </source>
</evidence>
<keyword evidence="3" id="KW-1185">Reference proteome</keyword>
<dbReference type="EMBL" id="JACOOQ010000018">
    <property type="protein sequence ID" value="MBC5640886.1"/>
    <property type="molecule type" value="Genomic_DNA"/>
</dbReference>
<keyword evidence="1" id="KW-0812">Transmembrane</keyword>
<dbReference type="AlphaFoldDB" id="A0A8I0DQ43"/>
<keyword evidence="1" id="KW-0472">Membrane</keyword>
<protein>
    <recommendedName>
        <fullName evidence="4">DUF3153 domain-containing protein</fullName>
    </recommendedName>
</protein>
<keyword evidence="1" id="KW-1133">Transmembrane helix</keyword>
<dbReference type="Proteomes" id="UP000662088">
    <property type="component" value="Unassembled WGS sequence"/>
</dbReference>
<evidence type="ECO:0008006" key="4">
    <source>
        <dbReference type="Google" id="ProtNLM"/>
    </source>
</evidence>